<reference evidence="2 4" key="2">
    <citation type="submission" date="2019-06" db="EMBL/GenBank/DDBJ databases">
        <title>A Diverse Panel of Clinical Acinetobacter baumannii for Research Use.</title>
        <authorList>
            <person name="Mcgann P."/>
            <person name="Snesrud E."/>
            <person name="Galac M.R."/>
        </authorList>
    </citation>
    <scope>NUCLEOTIDE SEQUENCE [LARGE SCALE GENOMIC DNA]</scope>
    <source>
        <strain evidence="2 4">MRSN14237</strain>
    </source>
</reference>
<dbReference type="Pfam" id="PF11090">
    <property type="entry name" value="Phage_T7_Gp13"/>
    <property type="match status" value="1"/>
</dbReference>
<dbReference type="AlphaFoldDB" id="A0A0R0R9U5"/>
<dbReference type="SUPFAM" id="SSF55729">
    <property type="entry name" value="Acyl-CoA N-acyltransferases (Nat)"/>
    <property type="match status" value="1"/>
</dbReference>
<accession>A0A0R0R9U5</accession>
<dbReference type="GeneID" id="92893382"/>
<dbReference type="Proteomes" id="UP000315888">
    <property type="component" value="Unassembled WGS sequence"/>
</dbReference>
<reference evidence="1 3" key="1">
    <citation type="submission" date="2015-10" db="EMBL/GenBank/DDBJ databases">
        <title>The utility of whole genome sequencing in characterizing Acinetobacter epidemiology and analyzing hospital outbreaks.</title>
        <authorList>
            <person name="Ozer E.A."/>
            <person name="Fitzpatrick M.A."/>
            <person name="Hauser A.R."/>
        </authorList>
    </citation>
    <scope>NUCLEOTIDE SEQUENCE [LARGE SCALE GENOMIC DNA]</scope>
    <source>
        <strain evidence="1 3">ABBL059</strain>
    </source>
</reference>
<dbReference type="Gene3D" id="3.40.630.30">
    <property type="match status" value="1"/>
</dbReference>
<dbReference type="EMBL" id="LLFE01000093">
    <property type="protein sequence ID" value="KQD16628.1"/>
    <property type="molecule type" value="Genomic_DNA"/>
</dbReference>
<dbReference type="InterPro" id="IPR020335">
    <property type="entry name" value="Phage_T7_Gp13"/>
</dbReference>
<dbReference type="EMBL" id="VHGY01000048">
    <property type="protein sequence ID" value="TPU61319.1"/>
    <property type="molecule type" value="Genomic_DNA"/>
</dbReference>
<dbReference type="Proteomes" id="UP000051322">
    <property type="component" value="Unassembled WGS sequence"/>
</dbReference>
<gene>
    <name evidence="1" type="ORF">APD06_05210</name>
    <name evidence="2" type="ORF">FJU42_16100</name>
</gene>
<proteinExistence type="predicted"/>
<dbReference type="OrthoDB" id="6711434at2"/>
<name>A0A0R0R9U5_ACIBA</name>
<sequence length="156" mass="18287">MRRNNIEIRKPTERDIRILVENLRDADKDEMKAYFNDNFHWMIKMSIKHSSDAWTVVVNGKLLFICGVGMSSLIGNVGCPWLLGTNFIKQYPFEFYKQCQSILKEMRSEYAVLVNHVYEKNENAIRFLKRLGFDLKKAEPYGANNKMFHPFVMGAL</sequence>
<dbReference type="RefSeq" id="WP_001254054.1">
    <property type="nucleotide sequence ID" value="NZ_BBTN01000014.1"/>
</dbReference>
<protein>
    <submittedName>
        <fullName evidence="2">DUF2833 domain-containing protein</fullName>
    </submittedName>
</protein>
<evidence type="ECO:0000313" key="4">
    <source>
        <dbReference type="Proteomes" id="UP000315888"/>
    </source>
</evidence>
<evidence type="ECO:0000313" key="2">
    <source>
        <dbReference type="EMBL" id="TPU61319.1"/>
    </source>
</evidence>
<dbReference type="InterPro" id="IPR016181">
    <property type="entry name" value="Acyl_CoA_acyltransferase"/>
</dbReference>
<evidence type="ECO:0000313" key="1">
    <source>
        <dbReference type="EMBL" id="KQD16628.1"/>
    </source>
</evidence>
<comment type="caution">
    <text evidence="2">The sequence shown here is derived from an EMBL/GenBank/DDBJ whole genome shotgun (WGS) entry which is preliminary data.</text>
</comment>
<organism evidence="2 4">
    <name type="scientific">Acinetobacter baumannii</name>
    <dbReference type="NCBI Taxonomy" id="470"/>
    <lineage>
        <taxon>Bacteria</taxon>
        <taxon>Pseudomonadati</taxon>
        <taxon>Pseudomonadota</taxon>
        <taxon>Gammaproteobacteria</taxon>
        <taxon>Moraxellales</taxon>
        <taxon>Moraxellaceae</taxon>
        <taxon>Acinetobacter</taxon>
        <taxon>Acinetobacter calcoaceticus/baumannii complex</taxon>
    </lineage>
</organism>
<evidence type="ECO:0000313" key="3">
    <source>
        <dbReference type="Proteomes" id="UP000051322"/>
    </source>
</evidence>